<gene>
    <name evidence="1" type="ORF">METZ01_LOCUS93887</name>
</gene>
<name>A0A381VNF9_9ZZZZ</name>
<proteinExistence type="predicted"/>
<organism evidence="1">
    <name type="scientific">marine metagenome</name>
    <dbReference type="NCBI Taxonomy" id="408172"/>
    <lineage>
        <taxon>unclassified sequences</taxon>
        <taxon>metagenomes</taxon>
        <taxon>ecological metagenomes</taxon>
    </lineage>
</organism>
<accession>A0A381VNF9</accession>
<sequence length="79" mass="9420">MLVSIVQLFELPVVSSELELLSFFEQEMMVTLKNIDRERNKIFFIFSQYQTNILLKHRLFYITNLQILKELGGFYLEGV</sequence>
<dbReference type="EMBL" id="UINC01009144">
    <property type="protein sequence ID" value="SVA41033.1"/>
    <property type="molecule type" value="Genomic_DNA"/>
</dbReference>
<dbReference type="AlphaFoldDB" id="A0A381VNF9"/>
<evidence type="ECO:0000313" key="1">
    <source>
        <dbReference type="EMBL" id="SVA41033.1"/>
    </source>
</evidence>
<protein>
    <submittedName>
        <fullName evidence="1">Uncharacterized protein</fullName>
    </submittedName>
</protein>
<reference evidence="1" key="1">
    <citation type="submission" date="2018-05" db="EMBL/GenBank/DDBJ databases">
        <authorList>
            <person name="Lanie J.A."/>
            <person name="Ng W.-L."/>
            <person name="Kazmierczak K.M."/>
            <person name="Andrzejewski T.M."/>
            <person name="Davidsen T.M."/>
            <person name="Wayne K.J."/>
            <person name="Tettelin H."/>
            <person name="Glass J.I."/>
            <person name="Rusch D."/>
            <person name="Podicherti R."/>
            <person name="Tsui H.-C.T."/>
            <person name="Winkler M.E."/>
        </authorList>
    </citation>
    <scope>NUCLEOTIDE SEQUENCE</scope>
</reference>